<dbReference type="Proteomes" id="UP000183567">
    <property type="component" value="Unassembled WGS sequence"/>
</dbReference>
<dbReference type="OrthoDB" id="5405745at2759"/>
<dbReference type="Pfam" id="PF12929">
    <property type="entry name" value="Mid1"/>
    <property type="match status" value="1"/>
</dbReference>
<evidence type="ECO:0008006" key="5">
    <source>
        <dbReference type="Google" id="ProtNLM"/>
    </source>
</evidence>
<feature type="region of interest" description="Disordered" evidence="1">
    <location>
        <begin position="378"/>
        <end position="398"/>
    </location>
</feature>
<dbReference type="InterPro" id="IPR024338">
    <property type="entry name" value="MID1/Yam8"/>
</dbReference>
<dbReference type="AlphaFoldDB" id="A0A1J8QKF8"/>
<dbReference type="EMBL" id="LVVM01000262">
    <property type="protein sequence ID" value="OJA21143.1"/>
    <property type="molecule type" value="Genomic_DNA"/>
</dbReference>
<keyword evidence="4" id="KW-1185">Reference proteome</keyword>
<dbReference type="GO" id="GO:0005262">
    <property type="term" value="F:calcium channel activity"/>
    <property type="evidence" value="ECO:0007669"/>
    <property type="project" value="InterPro"/>
</dbReference>
<feature type="chain" id="PRO_5013244538" description="FZ domain-containing protein" evidence="2">
    <location>
        <begin position="22"/>
        <end position="481"/>
    </location>
</feature>
<evidence type="ECO:0000313" key="4">
    <source>
        <dbReference type="Proteomes" id="UP000183567"/>
    </source>
</evidence>
<evidence type="ECO:0000313" key="3">
    <source>
        <dbReference type="EMBL" id="OJA21143.1"/>
    </source>
</evidence>
<accession>A0A1J8QKF8</accession>
<dbReference type="InterPro" id="IPR036790">
    <property type="entry name" value="Frizzled_dom_sf"/>
</dbReference>
<gene>
    <name evidence="3" type="ORF">AZE42_04360</name>
</gene>
<dbReference type="PANTHER" id="PTHR39142:SF1">
    <property type="entry name" value="AEL197CP"/>
    <property type="match status" value="1"/>
</dbReference>
<proteinExistence type="predicted"/>
<dbReference type="PANTHER" id="PTHR39142">
    <property type="entry name" value="MID1P"/>
    <property type="match status" value="1"/>
</dbReference>
<feature type="signal peptide" evidence="2">
    <location>
        <begin position="1"/>
        <end position="21"/>
    </location>
</feature>
<name>A0A1J8QKF8_9AGAM</name>
<organism evidence="3 4">
    <name type="scientific">Rhizopogon vesiculosus</name>
    <dbReference type="NCBI Taxonomy" id="180088"/>
    <lineage>
        <taxon>Eukaryota</taxon>
        <taxon>Fungi</taxon>
        <taxon>Dikarya</taxon>
        <taxon>Basidiomycota</taxon>
        <taxon>Agaricomycotina</taxon>
        <taxon>Agaricomycetes</taxon>
        <taxon>Agaricomycetidae</taxon>
        <taxon>Boletales</taxon>
        <taxon>Suillineae</taxon>
        <taxon>Rhizopogonaceae</taxon>
        <taxon>Rhizopogon</taxon>
    </lineage>
</organism>
<keyword evidence="2" id="KW-0732">Signal</keyword>
<dbReference type="Gene3D" id="1.10.2000.10">
    <property type="entry name" value="Frizzled cysteine-rich domain"/>
    <property type="match status" value="1"/>
</dbReference>
<comment type="caution">
    <text evidence="3">The sequence shown here is derived from an EMBL/GenBank/DDBJ whole genome shotgun (WGS) entry which is preliminary data.</text>
</comment>
<reference evidence="3 4" key="1">
    <citation type="submission" date="2016-03" db="EMBL/GenBank/DDBJ databases">
        <title>Comparative genomics of the ectomycorrhizal sister species Rhizopogon vinicolor and Rhizopogon vesiculosus (Basidiomycota: Boletales) reveals a divergence of the mating type B locus.</title>
        <authorList>
            <person name="Mujic A.B."/>
            <person name="Kuo A."/>
            <person name="Tritt A."/>
            <person name="Lipzen A."/>
            <person name="Chen C."/>
            <person name="Johnson J."/>
            <person name="Sharma A."/>
            <person name="Barry K."/>
            <person name="Grigoriev I.V."/>
            <person name="Spatafora J.W."/>
        </authorList>
    </citation>
    <scope>NUCLEOTIDE SEQUENCE [LARGE SCALE GENOMIC DNA]</scope>
    <source>
        <strain evidence="3 4">AM-OR11-056</strain>
    </source>
</reference>
<dbReference type="GO" id="GO:0098703">
    <property type="term" value="P:calcium ion import across plasma membrane"/>
    <property type="evidence" value="ECO:0007669"/>
    <property type="project" value="InterPro"/>
</dbReference>
<sequence>MRLRALPQSLSCLVYATLALTESLSLDALYSFSGPSLSDPTTFSLPQAQQLFVSIAICSTEATSPTFFVTNNSDTTAVTESTSSSDVFQIPLQSGFGYWTGTAPQGAFLTVQNIGQTSFQVAVSNGCMYPDQVVLYSILILPAALVHELLPSLPLLGDTTNTQALIYSYPFSPVDSSPSIYPNYTLPPANLSAPSLPSEPPAFSLFIAPTSSGLTSGPQTACAIQSASTSVSVLTNDSWLRGNEGWRSQWLIGGLTPSTNYTAYVVQDQVKLSGPIYFSTKSPSFSCPLVHSLPYCPSTSYAVPLPFPQSPATFYDSSTLPQSISDPLLQYMTNFTAMLLTFPCGRDLYSPLQTCESCQEAYRNWLCSVSFPRCAEPPSSSSSPSSPTPALTAPQSGLNARNPNLPNVSYSYQTVLPCLEVCNAADRACPNFLGIKCPNPRFNAASSYGVGYIDSSTQGVFGGGSTGTAQDRWGNVWCNPS</sequence>
<dbReference type="STRING" id="180088.A0A1J8QKF8"/>
<evidence type="ECO:0000256" key="1">
    <source>
        <dbReference type="SAM" id="MobiDB-lite"/>
    </source>
</evidence>
<protein>
    <recommendedName>
        <fullName evidence="5">FZ domain-containing protein</fullName>
    </recommendedName>
</protein>
<evidence type="ECO:0000256" key="2">
    <source>
        <dbReference type="SAM" id="SignalP"/>
    </source>
</evidence>